<dbReference type="Proteomes" id="UP001597403">
    <property type="component" value="Unassembled WGS sequence"/>
</dbReference>
<dbReference type="NCBIfam" id="NF002315">
    <property type="entry name" value="PRK01237.1"/>
    <property type="match status" value="1"/>
</dbReference>
<evidence type="ECO:0000313" key="6">
    <source>
        <dbReference type="EMBL" id="MFD1989257.1"/>
    </source>
</evidence>
<dbReference type="GO" id="GO:0046917">
    <property type="term" value="F:triphosphoribosyl-dephospho-CoA synthase activity"/>
    <property type="evidence" value="ECO:0007669"/>
    <property type="project" value="UniProtKB-EC"/>
</dbReference>
<keyword evidence="6" id="KW-0328">Glycosyltransferase</keyword>
<dbReference type="GO" id="GO:0016757">
    <property type="term" value="F:glycosyltransferase activity"/>
    <property type="evidence" value="ECO:0007669"/>
    <property type="project" value="UniProtKB-KW"/>
</dbReference>
<keyword evidence="3 6" id="KW-0808">Transferase</keyword>
<dbReference type="Gene3D" id="1.10.4200.10">
    <property type="entry name" value="Triphosphoribosyl-dephospho-CoA protein"/>
    <property type="match status" value="1"/>
</dbReference>
<evidence type="ECO:0000256" key="2">
    <source>
        <dbReference type="ARBA" id="ARBA00012074"/>
    </source>
</evidence>
<evidence type="ECO:0000256" key="4">
    <source>
        <dbReference type="ARBA" id="ARBA00022741"/>
    </source>
</evidence>
<dbReference type="PANTHER" id="PTHR30201">
    <property type="entry name" value="TRIPHOSPHORIBOSYL-DEPHOSPHO-COA SYNTHASE"/>
    <property type="match status" value="1"/>
</dbReference>
<dbReference type="EMBL" id="JBHUGF010000010">
    <property type="protein sequence ID" value="MFD1989257.1"/>
    <property type="molecule type" value="Genomic_DNA"/>
</dbReference>
<keyword evidence="5" id="KW-0067">ATP-binding</keyword>
<keyword evidence="7" id="KW-1185">Reference proteome</keyword>
<name>A0ABW4USM1_9BACL</name>
<dbReference type="NCBIfam" id="TIGR03132">
    <property type="entry name" value="malonate_mdcB"/>
    <property type="match status" value="1"/>
</dbReference>
<comment type="catalytic activity">
    <reaction evidence="1">
        <text>3'-dephospho-CoA + ATP = 2'-(5''-triphospho-alpha-D-ribosyl)-3'-dephospho-CoA + adenine</text>
        <dbReference type="Rhea" id="RHEA:15117"/>
        <dbReference type="ChEBI" id="CHEBI:16708"/>
        <dbReference type="ChEBI" id="CHEBI:30616"/>
        <dbReference type="ChEBI" id="CHEBI:57328"/>
        <dbReference type="ChEBI" id="CHEBI:61378"/>
        <dbReference type="EC" id="2.4.2.52"/>
    </reaction>
</comment>
<dbReference type="InterPro" id="IPR002736">
    <property type="entry name" value="CitG"/>
</dbReference>
<sequence>MSTVDSYSSLLTPSYQKVEADHYALWLGELAVTALKDEASLTPKPGLVDLDHNGSHQDMNIQLMYDSAESLHVTFVQMAQASYGRCADQSLREQLALIGRQGEQHMLEVTKGVNTHRGAIWALGLITGATSLWLAQAHHQSTIVSTSLETIAAVKITEIAATIARYTDRYAPNSGSHGTHVKRHYGTGGARDEAERGFPHVIDIGLPALQQARHQGIDECYARLDSLLAIMAVLPDTCILYRGGKQALVQTQERASAILAQGGTSTDKGWQALLAFDQWMVRHHFSPGGNADLLAATLYIDSIITGITHMSYTEPFSKTTGGRM</sequence>
<dbReference type="Pfam" id="PF01874">
    <property type="entry name" value="CitG"/>
    <property type="match status" value="1"/>
</dbReference>
<evidence type="ECO:0000256" key="1">
    <source>
        <dbReference type="ARBA" id="ARBA00001210"/>
    </source>
</evidence>
<protein>
    <recommendedName>
        <fullName evidence="2">triphosphoribosyl-dephospho-CoA synthase</fullName>
        <ecNumber evidence="2">2.4.2.52</ecNumber>
    </recommendedName>
</protein>
<dbReference type="InterPro" id="IPR017555">
    <property type="entry name" value="TriPribosyl-deP-CoA_syn"/>
</dbReference>
<organism evidence="6 7">
    <name type="scientific">Paenibacillus nicotianae</name>
    <dbReference type="NCBI Taxonomy" id="1526551"/>
    <lineage>
        <taxon>Bacteria</taxon>
        <taxon>Bacillati</taxon>
        <taxon>Bacillota</taxon>
        <taxon>Bacilli</taxon>
        <taxon>Bacillales</taxon>
        <taxon>Paenibacillaceae</taxon>
        <taxon>Paenibacillus</taxon>
    </lineage>
</organism>
<proteinExistence type="inferred from homology"/>
<evidence type="ECO:0000256" key="3">
    <source>
        <dbReference type="ARBA" id="ARBA00022679"/>
    </source>
</evidence>
<dbReference type="EC" id="2.4.2.52" evidence="2"/>
<dbReference type="RefSeq" id="WP_204823038.1">
    <property type="nucleotide sequence ID" value="NZ_JBHUGF010000010.1"/>
</dbReference>
<evidence type="ECO:0000313" key="7">
    <source>
        <dbReference type="Proteomes" id="UP001597403"/>
    </source>
</evidence>
<evidence type="ECO:0000256" key="5">
    <source>
        <dbReference type="ARBA" id="ARBA00022840"/>
    </source>
</evidence>
<accession>A0ABW4USM1</accession>
<dbReference type="PANTHER" id="PTHR30201:SF2">
    <property type="entry name" value="2-(5''-TRIPHOSPHORIBOSYL)-3'-DEPHOSPHOCOENZYME-A SYNTHASE"/>
    <property type="match status" value="1"/>
</dbReference>
<gene>
    <name evidence="6" type="ORF">ACFSGI_04760</name>
</gene>
<comment type="caution">
    <text evidence="6">The sequence shown here is derived from an EMBL/GenBank/DDBJ whole genome shotgun (WGS) entry which is preliminary data.</text>
</comment>
<dbReference type="HAMAP" id="MF_01883">
    <property type="entry name" value="MdcB"/>
    <property type="match status" value="1"/>
</dbReference>
<reference evidence="7" key="1">
    <citation type="journal article" date="2019" name="Int. J. Syst. Evol. Microbiol.">
        <title>The Global Catalogue of Microorganisms (GCM) 10K type strain sequencing project: providing services to taxonomists for standard genome sequencing and annotation.</title>
        <authorList>
            <consortium name="The Broad Institute Genomics Platform"/>
            <consortium name="The Broad Institute Genome Sequencing Center for Infectious Disease"/>
            <person name="Wu L."/>
            <person name="Ma J."/>
        </authorList>
    </citation>
    <scope>NUCLEOTIDE SEQUENCE [LARGE SCALE GENOMIC DNA]</scope>
    <source>
        <strain evidence="7">CGMCC 1.15067</strain>
    </source>
</reference>
<keyword evidence="4" id="KW-0547">Nucleotide-binding</keyword>